<comment type="caution">
    <text evidence="1">The sequence shown here is derived from an EMBL/GenBank/DDBJ whole genome shotgun (WGS) entry which is preliminary data.</text>
</comment>
<keyword evidence="2" id="KW-1185">Reference proteome</keyword>
<evidence type="ECO:0000313" key="1">
    <source>
        <dbReference type="EMBL" id="GFO26467.1"/>
    </source>
</evidence>
<name>A0AAV4C526_9GAST</name>
<sequence>MVQNDVPIQGYNDLPSMSLVDNLNCELNIEDRVHQAYWLVAQMVQNDVPIQGYNDLTYMSLVDNLNCELNIEDRVHQAYWLVAQMVHNDVTIQGYNDLTFMSLQTISSLELNIEDGRNVQNVYQRKIDPFLQIYACMRYWLLFALNRRGVIVIVVANRPTKGLHILPLSLY</sequence>
<accession>A0AAV4C526</accession>
<dbReference type="EMBL" id="BLXT01005830">
    <property type="protein sequence ID" value="GFO26467.1"/>
    <property type="molecule type" value="Genomic_DNA"/>
</dbReference>
<reference evidence="1 2" key="1">
    <citation type="journal article" date="2021" name="Elife">
        <title>Chloroplast acquisition without the gene transfer in kleptoplastic sea slugs, Plakobranchus ocellatus.</title>
        <authorList>
            <person name="Maeda T."/>
            <person name="Takahashi S."/>
            <person name="Yoshida T."/>
            <person name="Shimamura S."/>
            <person name="Takaki Y."/>
            <person name="Nagai Y."/>
            <person name="Toyoda A."/>
            <person name="Suzuki Y."/>
            <person name="Arimoto A."/>
            <person name="Ishii H."/>
            <person name="Satoh N."/>
            <person name="Nishiyama T."/>
            <person name="Hasebe M."/>
            <person name="Maruyama T."/>
            <person name="Minagawa J."/>
            <person name="Obokata J."/>
            <person name="Shigenobu S."/>
        </authorList>
    </citation>
    <scope>NUCLEOTIDE SEQUENCE [LARGE SCALE GENOMIC DNA]</scope>
</reference>
<dbReference type="Proteomes" id="UP000735302">
    <property type="component" value="Unassembled WGS sequence"/>
</dbReference>
<gene>
    <name evidence="1" type="ORF">PoB_005297200</name>
</gene>
<evidence type="ECO:0000313" key="2">
    <source>
        <dbReference type="Proteomes" id="UP000735302"/>
    </source>
</evidence>
<protein>
    <submittedName>
        <fullName evidence="1">Uncharacterized protein</fullName>
    </submittedName>
</protein>
<dbReference type="AlphaFoldDB" id="A0AAV4C526"/>
<proteinExistence type="predicted"/>
<organism evidence="1 2">
    <name type="scientific">Plakobranchus ocellatus</name>
    <dbReference type="NCBI Taxonomy" id="259542"/>
    <lineage>
        <taxon>Eukaryota</taxon>
        <taxon>Metazoa</taxon>
        <taxon>Spiralia</taxon>
        <taxon>Lophotrochozoa</taxon>
        <taxon>Mollusca</taxon>
        <taxon>Gastropoda</taxon>
        <taxon>Heterobranchia</taxon>
        <taxon>Euthyneura</taxon>
        <taxon>Panpulmonata</taxon>
        <taxon>Sacoglossa</taxon>
        <taxon>Placobranchoidea</taxon>
        <taxon>Plakobranchidae</taxon>
        <taxon>Plakobranchus</taxon>
    </lineage>
</organism>